<keyword evidence="3" id="KW-1185">Reference proteome</keyword>
<feature type="region of interest" description="Disordered" evidence="1">
    <location>
        <begin position="27"/>
        <end position="47"/>
    </location>
</feature>
<comment type="caution">
    <text evidence="2">The sequence shown here is derived from an EMBL/GenBank/DDBJ whole genome shotgun (WGS) entry which is preliminary data.</text>
</comment>
<dbReference type="EMBL" id="BPLR01017514">
    <property type="protein sequence ID" value="GIY92264.1"/>
    <property type="molecule type" value="Genomic_DNA"/>
</dbReference>
<evidence type="ECO:0000313" key="2">
    <source>
        <dbReference type="EMBL" id="GIY92264.1"/>
    </source>
</evidence>
<reference evidence="2 3" key="1">
    <citation type="submission" date="2021-06" db="EMBL/GenBank/DDBJ databases">
        <title>Caerostris extrusa draft genome.</title>
        <authorList>
            <person name="Kono N."/>
            <person name="Arakawa K."/>
        </authorList>
    </citation>
    <scope>NUCLEOTIDE SEQUENCE [LARGE SCALE GENOMIC DNA]</scope>
</reference>
<evidence type="ECO:0000256" key="1">
    <source>
        <dbReference type="SAM" id="MobiDB-lite"/>
    </source>
</evidence>
<organism evidence="2 3">
    <name type="scientific">Caerostris extrusa</name>
    <name type="common">Bark spider</name>
    <name type="synonym">Caerostris bankana</name>
    <dbReference type="NCBI Taxonomy" id="172846"/>
    <lineage>
        <taxon>Eukaryota</taxon>
        <taxon>Metazoa</taxon>
        <taxon>Ecdysozoa</taxon>
        <taxon>Arthropoda</taxon>
        <taxon>Chelicerata</taxon>
        <taxon>Arachnida</taxon>
        <taxon>Araneae</taxon>
        <taxon>Araneomorphae</taxon>
        <taxon>Entelegynae</taxon>
        <taxon>Araneoidea</taxon>
        <taxon>Araneidae</taxon>
        <taxon>Caerostris</taxon>
    </lineage>
</organism>
<accession>A0AAV4XE48</accession>
<proteinExistence type="predicted"/>
<name>A0AAV4XE48_CAEEX</name>
<sequence>MAGASLLSPCFGKALARTTFFGVNHYSRHSKPRGLRDTGNHGGSNENPVWELKHGSFNVCLFVFSSPGLIPGSGKTG</sequence>
<protein>
    <submittedName>
        <fullName evidence="2">Uncharacterized protein</fullName>
    </submittedName>
</protein>
<evidence type="ECO:0000313" key="3">
    <source>
        <dbReference type="Proteomes" id="UP001054945"/>
    </source>
</evidence>
<dbReference type="Proteomes" id="UP001054945">
    <property type="component" value="Unassembled WGS sequence"/>
</dbReference>
<dbReference type="AlphaFoldDB" id="A0AAV4XE48"/>
<gene>
    <name evidence="2" type="ORF">CEXT_253971</name>
</gene>